<keyword evidence="6" id="KW-0735">Signal-anchor</keyword>
<protein>
    <recommendedName>
        <fullName evidence="4">Cytochrome c oxidase assembly protein CtaG</fullName>
    </recommendedName>
</protein>
<keyword evidence="8" id="KW-0186">Copper</keyword>
<dbReference type="AlphaFoldDB" id="A0A1B1YR67"/>
<comment type="function">
    <text evidence="1">Exerts its effect at some terminal stage of cytochrome c oxidase synthesis, probably by being involved in the insertion of the copper B into subunit I.</text>
</comment>
<evidence type="ECO:0000256" key="3">
    <source>
        <dbReference type="ARBA" id="ARBA00009620"/>
    </source>
</evidence>
<dbReference type="InterPro" id="IPR007533">
    <property type="entry name" value="Cyt_c_oxidase_assmbl_CtaG"/>
</dbReference>
<sequence length="195" mass="20952">MHERQRAVARTTRRLLLAAGLMFGFGFALVPLYNAMCEVVGLNGKSSNLTGAASAPQESAGQPPGLGREVTVEFVANTNADLAWDFQPKVARMKVRVGETAEAVYVARNRAAHEVTGQAIPSVAPGLAAKHFHKIECFCFTEQKLAAGEQKDMTVRFRVDPELSDDVRTVTLAYTFFDLHKAPADAHAGHTAAGG</sequence>
<keyword evidence="9 10" id="KW-0472">Membrane</keyword>
<dbReference type="InterPro" id="IPR023471">
    <property type="entry name" value="CtaG/Cox11_dom_sf"/>
</dbReference>
<evidence type="ECO:0000313" key="12">
    <source>
        <dbReference type="Proteomes" id="UP000092952"/>
    </source>
</evidence>
<evidence type="ECO:0000256" key="6">
    <source>
        <dbReference type="ARBA" id="ARBA00022968"/>
    </source>
</evidence>
<dbReference type="Gene3D" id="2.60.370.10">
    <property type="entry name" value="Ctag/Cox11"/>
    <property type="match status" value="1"/>
</dbReference>
<feature type="transmembrane region" description="Helical" evidence="10">
    <location>
        <begin position="15"/>
        <end position="33"/>
    </location>
</feature>
<evidence type="ECO:0000256" key="9">
    <source>
        <dbReference type="ARBA" id="ARBA00023136"/>
    </source>
</evidence>
<keyword evidence="12" id="KW-1185">Reference proteome</keyword>
<dbReference type="Proteomes" id="UP000092952">
    <property type="component" value="Chromosome"/>
</dbReference>
<comment type="similarity">
    <text evidence="3">Belongs to the COX11/CtaG family.</text>
</comment>
<dbReference type="NCBIfam" id="NF003465">
    <property type="entry name" value="PRK05089.1"/>
    <property type="match status" value="1"/>
</dbReference>
<accession>A0A1B1YR67</accession>
<comment type="subcellular location">
    <subcellularLocation>
        <location evidence="2">Cell inner membrane</location>
        <topology evidence="2">Single-pass type II membrane protein</topology>
        <orientation evidence="2">Periplasmic side</orientation>
    </subcellularLocation>
</comment>
<dbReference type="OrthoDB" id="9804841at2"/>
<name>A0A1B1YR67_9GAMM</name>
<evidence type="ECO:0000256" key="7">
    <source>
        <dbReference type="ARBA" id="ARBA00022989"/>
    </source>
</evidence>
<dbReference type="PANTHER" id="PTHR21320">
    <property type="entry name" value="CYTOCHROME C OXIDASE ASSEMBLY PROTEIN COX11-RELATED"/>
    <property type="match status" value="1"/>
</dbReference>
<evidence type="ECO:0000256" key="4">
    <source>
        <dbReference type="ARBA" id="ARBA00015384"/>
    </source>
</evidence>
<evidence type="ECO:0000256" key="1">
    <source>
        <dbReference type="ARBA" id="ARBA00004007"/>
    </source>
</evidence>
<keyword evidence="7 10" id="KW-1133">Transmembrane helix</keyword>
<organism evidence="11 12">
    <name type="scientific">Immundisolibacter cernigliae</name>
    <dbReference type="NCBI Taxonomy" id="1810504"/>
    <lineage>
        <taxon>Bacteria</taxon>
        <taxon>Pseudomonadati</taxon>
        <taxon>Pseudomonadota</taxon>
        <taxon>Gammaproteobacteria</taxon>
        <taxon>Immundisolibacterales</taxon>
        <taxon>Immundisolibacteraceae</taxon>
        <taxon>Immundisolibacter</taxon>
    </lineage>
</organism>
<gene>
    <name evidence="11" type="ORF">PG2T_02825</name>
</gene>
<evidence type="ECO:0000313" key="11">
    <source>
        <dbReference type="EMBL" id="ANX03227.1"/>
    </source>
</evidence>
<evidence type="ECO:0000256" key="10">
    <source>
        <dbReference type="SAM" id="Phobius"/>
    </source>
</evidence>
<dbReference type="EMBL" id="CP014671">
    <property type="protein sequence ID" value="ANX03227.1"/>
    <property type="molecule type" value="Genomic_DNA"/>
</dbReference>
<dbReference type="InParanoid" id="A0A1B1YR67"/>
<dbReference type="GO" id="GO:0005886">
    <property type="term" value="C:plasma membrane"/>
    <property type="evidence" value="ECO:0007669"/>
    <property type="project" value="UniProtKB-SubCell"/>
</dbReference>
<dbReference type="Pfam" id="PF04442">
    <property type="entry name" value="CtaG_Cox11"/>
    <property type="match status" value="1"/>
</dbReference>
<proteinExistence type="inferred from homology"/>
<dbReference type="STRING" id="1810504.PG2T_02825"/>
<dbReference type="PANTHER" id="PTHR21320:SF3">
    <property type="entry name" value="CYTOCHROME C OXIDASE ASSEMBLY PROTEIN COX11, MITOCHONDRIAL-RELATED"/>
    <property type="match status" value="1"/>
</dbReference>
<dbReference type="GO" id="GO:0005507">
    <property type="term" value="F:copper ion binding"/>
    <property type="evidence" value="ECO:0007669"/>
    <property type="project" value="InterPro"/>
</dbReference>
<evidence type="ECO:0000256" key="5">
    <source>
        <dbReference type="ARBA" id="ARBA00022692"/>
    </source>
</evidence>
<keyword evidence="5 10" id="KW-0812">Transmembrane</keyword>
<reference evidence="12" key="1">
    <citation type="submission" date="2016-03" db="EMBL/GenBank/DDBJ databases">
        <title>Complete genome sequence of Solimmundus cernigliae, representing a novel lineage of polycyclic aromatic hydrocarbon degraders within the Gammaproteobacteria.</title>
        <authorList>
            <person name="Singleton D.R."/>
            <person name="Dickey A.N."/>
            <person name="Scholl E.H."/>
            <person name="Wright F.A."/>
            <person name="Aitken M.D."/>
        </authorList>
    </citation>
    <scope>NUCLEOTIDE SEQUENCE [LARGE SCALE GENOMIC DNA]</scope>
    <source>
        <strain evidence="12">TR3.2</strain>
    </source>
</reference>
<dbReference type="RefSeq" id="WP_068802733.1">
    <property type="nucleotide sequence ID" value="NZ_CP014671.1"/>
</dbReference>
<dbReference type="SUPFAM" id="SSF110111">
    <property type="entry name" value="Ctag/Cox11"/>
    <property type="match status" value="1"/>
</dbReference>
<evidence type="ECO:0000256" key="8">
    <source>
        <dbReference type="ARBA" id="ARBA00023008"/>
    </source>
</evidence>
<dbReference type="PIRSF" id="PIRSF005413">
    <property type="entry name" value="COX11"/>
    <property type="match status" value="1"/>
</dbReference>
<evidence type="ECO:0000256" key="2">
    <source>
        <dbReference type="ARBA" id="ARBA00004382"/>
    </source>
</evidence>
<dbReference type="KEGG" id="gbi:PG2T_02825"/>